<feature type="domain" description="G-protein coupled receptors family 1 profile" evidence="13">
    <location>
        <begin position="339"/>
        <end position="586"/>
    </location>
</feature>
<dbReference type="PROSITE" id="PS50262">
    <property type="entry name" value="G_PROTEIN_RECEP_F1_2"/>
    <property type="match status" value="1"/>
</dbReference>
<sequence>MALREVWLLFALSGVLNARSCCAYTCPAICRCTADSFQCSKETQLASLTQLYLMDVEPFLCVCYSEISQSDCITHIQTHAFLSLYSLAQISVQNINSLRFIEKGAFADLPKLEYLSISNTGIAHFPDFTTISSLSPNIILEMADNMEIDIIPANSFQGITEEYLKGTIFLRDNWYLRNIQEDAFEGATGPTLLDVSSTALRSLPPNGLRHVKFLKASHAYALKSLPPLESLAELLEAELTYPSHCCAFHTWRRKQRESALKNLTKFCDLMNTEIDPTADDTSLINDINFQYPDLEFDCLSNPFVKCSPKPDAFNPCEDLLGFSFLRCLTWIIMVFAVAGNLAVLVILLIGHHKLTVSRFLMCNLAFADLCMGLYLILIAFMDYHSHHEYYNHATDWQTGPGCGIAGFLTVFSSELSVYTLTVISLERWHTITNAMHVNKRLRMHHVTAMMVGGWAFSLLVALLPLVGVSSYSKVSICLPMDIDTLSAQVYVVAVLILNVVAFLVVCYCYICIYLSVHNPEHSTRRGDTKIAKRMAVLIFTDFLCMAPISFFAISAALRMPLITVSHSKILLILFYPINSLCNPFLYTIFTRAFRKDVCLLLSRCGCCNSHADFYRSQTLGSHLTCTQKMSKREPHSLGFYAYHIKMKGCFLNKGTT</sequence>
<dbReference type="InterPro" id="IPR000276">
    <property type="entry name" value="GPCR_Rhodpsn"/>
</dbReference>
<dbReference type="Ensembl" id="ENSOABT00000028178.2">
    <property type="protein sequence ID" value="ENSOABP00000027405.2"/>
    <property type="gene ID" value="ENSOABG00000012886.2"/>
</dbReference>
<keyword evidence="9" id="KW-0675">Receptor</keyword>
<keyword evidence="10" id="KW-0807">Transducer</keyword>
<evidence type="ECO:0000256" key="7">
    <source>
        <dbReference type="ARBA" id="ARBA00023040"/>
    </source>
</evidence>
<keyword evidence="12" id="KW-0732">Signal</keyword>
<dbReference type="GO" id="GO:0009755">
    <property type="term" value="P:hormone-mediated signaling pathway"/>
    <property type="evidence" value="ECO:0007669"/>
    <property type="project" value="TreeGrafter"/>
</dbReference>
<reference evidence="14" key="2">
    <citation type="submission" date="2025-09" db="UniProtKB">
        <authorList>
            <consortium name="Ensembl"/>
        </authorList>
    </citation>
    <scope>IDENTIFICATION</scope>
</reference>
<dbReference type="GO" id="GO:0007189">
    <property type="term" value="P:adenylate cyclase-activating G protein-coupled receptor signaling pathway"/>
    <property type="evidence" value="ECO:0007669"/>
    <property type="project" value="TreeGrafter"/>
</dbReference>
<evidence type="ECO:0000256" key="1">
    <source>
        <dbReference type="ARBA" id="ARBA00004651"/>
    </source>
</evidence>
<dbReference type="AlphaFoldDB" id="A0A668TJH7"/>
<keyword evidence="3" id="KW-0433">Leucine-rich repeat</keyword>
<dbReference type="GO" id="GO:0008528">
    <property type="term" value="F:G protein-coupled peptide receptor activity"/>
    <property type="evidence" value="ECO:0007669"/>
    <property type="project" value="TreeGrafter"/>
</dbReference>
<evidence type="ECO:0000256" key="9">
    <source>
        <dbReference type="ARBA" id="ARBA00023170"/>
    </source>
</evidence>
<dbReference type="InterPro" id="IPR001611">
    <property type="entry name" value="Leu-rich_rpt"/>
</dbReference>
<accession>A0A668TJH7</accession>
<keyword evidence="5" id="KW-0677">Repeat</keyword>
<dbReference type="GO" id="GO:0022602">
    <property type="term" value="P:ovulation cycle process"/>
    <property type="evidence" value="ECO:0007669"/>
    <property type="project" value="TreeGrafter"/>
</dbReference>
<dbReference type="InterPro" id="IPR032675">
    <property type="entry name" value="LRR_dom_sf"/>
</dbReference>
<evidence type="ECO:0000256" key="3">
    <source>
        <dbReference type="ARBA" id="ARBA00022614"/>
    </source>
</evidence>
<dbReference type="InterPro" id="IPR002131">
    <property type="entry name" value="Gphrmn_rcpt_fam"/>
</dbReference>
<feature type="transmembrane region" description="Helical" evidence="11">
    <location>
        <begin position="328"/>
        <end position="349"/>
    </location>
</feature>
<evidence type="ECO:0000256" key="11">
    <source>
        <dbReference type="SAM" id="Phobius"/>
    </source>
</evidence>
<dbReference type="GO" id="GO:0001541">
    <property type="term" value="P:ovarian follicle development"/>
    <property type="evidence" value="ECO:0007669"/>
    <property type="project" value="TreeGrafter"/>
</dbReference>
<keyword evidence="2" id="KW-1003">Cell membrane</keyword>
<dbReference type="Gene3D" id="3.80.10.10">
    <property type="entry name" value="Ribonuclease Inhibitor"/>
    <property type="match status" value="1"/>
</dbReference>
<feature type="signal peptide" evidence="12">
    <location>
        <begin position="1"/>
        <end position="18"/>
    </location>
</feature>
<evidence type="ECO:0000256" key="5">
    <source>
        <dbReference type="ARBA" id="ARBA00022737"/>
    </source>
</evidence>
<dbReference type="PRINTS" id="PR00237">
    <property type="entry name" value="GPCRRHODOPSN"/>
</dbReference>
<dbReference type="GO" id="GO:0004964">
    <property type="term" value="F:luteinizing hormone receptor activity"/>
    <property type="evidence" value="ECO:0007669"/>
    <property type="project" value="TreeGrafter"/>
</dbReference>
<dbReference type="PRINTS" id="PR00373">
    <property type="entry name" value="GLYCHORMONER"/>
</dbReference>
<dbReference type="GO" id="GO:0008584">
    <property type="term" value="P:male gonad development"/>
    <property type="evidence" value="ECO:0007669"/>
    <property type="project" value="TreeGrafter"/>
</dbReference>
<feature type="transmembrane region" description="Helical" evidence="11">
    <location>
        <begin position="569"/>
        <end position="589"/>
    </location>
</feature>
<name>A0A668TJH7_OREAU</name>
<evidence type="ECO:0000256" key="8">
    <source>
        <dbReference type="ARBA" id="ARBA00023136"/>
    </source>
</evidence>
<dbReference type="PROSITE" id="PS00237">
    <property type="entry name" value="G_PROTEIN_RECEP_F1_1"/>
    <property type="match status" value="1"/>
</dbReference>
<feature type="transmembrane region" description="Helical" evidence="11">
    <location>
        <begin position="535"/>
        <end position="557"/>
    </location>
</feature>
<keyword evidence="7" id="KW-0297">G-protein coupled receptor</keyword>
<keyword evidence="8 11" id="KW-0472">Membrane</keyword>
<evidence type="ECO:0000256" key="6">
    <source>
        <dbReference type="ARBA" id="ARBA00022989"/>
    </source>
</evidence>
<dbReference type="SUPFAM" id="SSF81321">
    <property type="entry name" value="Family A G protein-coupled receptor-like"/>
    <property type="match status" value="1"/>
</dbReference>
<dbReference type="PANTHER" id="PTHR24372">
    <property type="entry name" value="GLYCOPROTEIN HORMONE RECEPTOR"/>
    <property type="match status" value="1"/>
</dbReference>
<feature type="transmembrane region" description="Helical" evidence="11">
    <location>
        <begin position="361"/>
        <end position="383"/>
    </location>
</feature>
<dbReference type="Pfam" id="PF00001">
    <property type="entry name" value="7tm_1"/>
    <property type="match status" value="1"/>
</dbReference>
<dbReference type="GO" id="GO:0005886">
    <property type="term" value="C:plasma membrane"/>
    <property type="evidence" value="ECO:0007669"/>
    <property type="project" value="UniProtKB-SubCell"/>
</dbReference>
<dbReference type="Gene3D" id="1.20.1070.10">
    <property type="entry name" value="Rhodopsin 7-helix transmembrane proteins"/>
    <property type="match status" value="1"/>
</dbReference>
<evidence type="ECO:0000256" key="2">
    <source>
        <dbReference type="ARBA" id="ARBA00022475"/>
    </source>
</evidence>
<organism evidence="14 15">
    <name type="scientific">Oreochromis aureus</name>
    <name type="common">Israeli tilapia</name>
    <name type="synonym">Chromis aureus</name>
    <dbReference type="NCBI Taxonomy" id="47969"/>
    <lineage>
        <taxon>Eukaryota</taxon>
        <taxon>Metazoa</taxon>
        <taxon>Chordata</taxon>
        <taxon>Craniata</taxon>
        <taxon>Vertebrata</taxon>
        <taxon>Euteleostomi</taxon>
        <taxon>Actinopterygii</taxon>
        <taxon>Neopterygii</taxon>
        <taxon>Teleostei</taxon>
        <taxon>Neoteleostei</taxon>
        <taxon>Acanthomorphata</taxon>
        <taxon>Ovalentaria</taxon>
        <taxon>Cichlomorphae</taxon>
        <taxon>Cichliformes</taxon>
        <taxon>Cichlidae</taxon>
        <taxon>African cichlids</taxon>
        <taxon>Pseudocrenilabrinae</taxon>
        <taxon>Oreochromini</taxon>
        <taxon>Oreochromis</taxon>
    </lineage>
</organism>
<protein>
    <recommendedName>
        <fullName evidence="13">G-protein coupled receptors family 1 profile domain-containing protein</fullName>
    </recommendedName>
</protein>
<feature type="chain" id="PRO_5044198315" description="G-protein coupled receptors family 1 profile domain-containing protein" evidence="12">
    <location>
        <begin position="19"/>
        <end position="656"/>
    </location>
</feature>
<feature type="transmembrane region" description="Helical" evidence="11">
    <location>
        <begin position="446"/>
        <end position="467"/>
    </location>
</feature>
<proteinExistence type="predicted"/>
<dbReference type="GO" id="GO:0007200">
    <property type="term" value="P:phospholipase C-activating G protein-coupled receptor signaling pathway"/>
    <property type="evidence" value="ECO:0007669"/>
    <property type="project" value="TreeGrafter"/>
</dbReference>
<evidence type="ECO:0000313" key="14">
    <source>
        <dbReference type="Ensembl" id="ENSOABP00000027405.2"/>
    </source>
</evidence>
<keyword evidence="6 11" id="KW-1133">Transmembrane helix</keyword>
<dbReference type="InterPro" id="IPR017452">
    <property type="entry name" value="GPCR_Rhodpsn_7TM"/>
</dbReference>
<evidence type="ECO:0000256" key="12">
    <source>
        <dbReference type="SAM" id="SignalP"/>
    </source>
</evidence>
<dbReference type="SUPFAM" id="SSF52058">
    <property type="entry name" value="L domain-like"/>
    <property type="match status" value="1"/>
</dbReference>
<dbReference type="FunFam" id="1.20.1070.10:FF:000181">
    <property type="entry name" value="Thyrotropin receptor"/>
    <property type="match status" value="1"/>
</dbReference>
<dbReference type="CDD" id="cd15136">
    <property type="entry name" value="7tmA_Glyco_hormone_R"/>
    <property type="match status" value="1"/>
</dbReference>
<evidence type="ECO:0000256" key="10">
    <source>
        <dbReference type="ARBA" id="ARBA00023224"/>
    </source>
</evidence>
<dbReference type="PANTHER" id="PTHR24372:SF1">
    <property type="entry name" value="LUTROPIN-CHORIOGONADOTROPIC HORMONE RECEPTOR"/>
    <property type="match status" value="1"/>
</dbReference>
<evidence type="ECO:0000256" key="4">
    <source>
        <dbReference type="ARBA" id="ARBA00022692"/>
    </source>
</evidence>
<reference evidence="14" key="1">
    <citation type="submission" date="2025-08" db="UniProtKB">
        <authorList>
            <consortium name="Ensembl"/>
        </authorList>
    </citation>
    <scope>IDENTIFICATION</scope>
</reference>
<gene>
    <name evidence="14" type="primary">LOC116314174</name>
</gene>
<evidence type="ECO:0000259" key="13">
    <source>
        <dbReference type="PROSITE" id="PS50262"/>
    </source>
</evidence>
<dbReference type="Proteomes" id="UP000472276">
    <property type="component" value="Unassembled WGS sequence"/>
</dbReference>
<evidence type="ECO:0000313" key="15">
    <source>
        <dbReference type="Proteomes" id="UP000472276"/>
    </source>
</evidence>
<keyword evidence="15" id="KW-1185">Reference proteome</keyword>
<feature type="transmembrane region" description="Helical" evidence="11">
    <location>
        <begin position="487"/>
        <end position="514"/>
    </location>
</feature>
<feature type="transmembrane region" description="Helical" evidence="11">
    <location>
        <begin position="403"/>
        <end position="425"/>
    </location>
</feature>
<dbReference type="Pfam" id="PF13855">
    <property type="entry name" value="LRR_8"/>
    <property type="match status" value="1"/>
</dbReference>
<keyword evidence="4 11" id="KW-0812">Transmembrane</keyword>
<comment type="subcellular location">
    <subcellularLocation>
        <location evidence="1">Cell membrane</location>
        <topology evidence="1">Multi-pass membrane protein</topology>
    </subcellularLocation>
</comment>